<reference evidence="1" key="1">
    <citation type="submission" date="2018-05" db="EMBL/GenBank/DDBJ databases">
        <authorList>
            <person name="Lanie J.A."/>
            <person name="Ng W.-L."/>
            <person name="Kazmierczak K.M."/>
            <person name="Andrzejewski T.M."/>
            <person name="Davidsen T.M."/>
            <person name="Wayne K.J."/>
            <person name="Tettelin H."/>
            <person name="Glass J.I."/>
            <person name="Rusch D."/>
            <person name="Podicherti R."/>
            <person name="Tsui H.-C.T."/>
            <person name="Winkler M.E."/>
        </authorList>
    </citation>
    <scope>NUCLEOTIDE SEQUENCE</scope>
</reference>
<dbReference type="EMBL" id="UINC01152002">
    <property type="protein sequence ID" value="SVD45930.1"/>
    <property type="molecule type" value="Genomic_DNA"/>
</dbReference>
<protein>
    <submittedName>
        <fullName evidence="1">Uncharacterized protein</fullName>
    </submittedName>
</protein>
<feature type="non-terminal residue" evidence="1">
    <location>
        <position position="48"/>
    </location>
</feature>
<gene>
    <name evidence="1" type="ORF">METZ01_LOCUS398784</name>
</gene>
<name>A0A382VHQ9_9ZZZZ</name>
<dbReference type="AlphaFoldDB" id="A0A382VHQ9"/>
<organism evidence="1">
    <name type="scientific">marine metagenome</name>
    <dbReference type="NCBI Taxonomy" id="408172"/>
    <lineage>
        <taxon>unclassified sequences</taxon>
        <taxon>metagenomes</taxon>
        <taxon>ecological metagenomes</taxon>
    </lineage>
</organism>
<sequence>VPLAGVDSAGRSYGGTSGTVFSTQLLVLRRSGLGMVTAAVFCISCIRS</sequence>
<feature type="non-terminal residue" evidence="1">
    <location>
        <position position="1"/>
    </location>
</feature>
<accession>A0A382VHQ9</accession>
<evidence type="ECO:0000313" key="1">
    <source>
        <dbReference type="EMBL" id="SVD45930.1"/>
    </source>
</evidence>
<proteinExistence type="predicted"/>